<keyword evidence="11" id="KW-1185">Reference proteome</keyword>
<evidence type="ECO:0000256" key="1">
    <source>
        <dbReference type="ARBA" id="ARBA00004496"/>
    </source>
</evidence>
<sequence>RRLTGHHETSSIHDFSAGVANRGCSIRIPRQVAEERKGYLEDRRPSSNCDPYSVTEAIVRTVCLEE</sequence>
<evidence type="ECO:0000256" key="7">
    <source>
        <dbReference type="ARBA" id="ARBA00022840"/>
    </source>
</evidence>
<dbReference type="PANTHER" id="PTHR20852">
    <property type="entry name" value="GLUTAMINE SYNTHETASE"/>
    <property type="match status" value="1"/>
</dbReference>
<evidence type="ECO:0000256" key="8">
    <source>
        <dbReference type="PROSITE-ProRule" id="PRU01331"/>
    </source>
</evidence>
<evidence type="ECO:0000256" key="6">
    <source>
        <dbReference type="ARBA" id="ARBA00022741"/>
    </source>
</evidence>
<name>A0A8J2KL27_9HEXA</name>
<dbReference type="GO" id="GO:0006542">
    <property type="term" value="P:glutamine biosynthetic process"/>
    <property type="evidence" value="ECO:0007669"/>
    <property type="project" value="TreeGrafter"/>
</dbReference>
<comment type="similarity">
    <text evidence="2 8">Belongs to the glutamine synthetase family.</text>
</comment>
<keyword evidence="5" id="KW-0436">Ligase</keyword>
<feature type="non-terminal residue" evidence="10">
    <location>
        <position position="66"/>
    </location>
</feature>
<dbReference type="GO" id="GO:0004356">
    <property type="term" value="F:glutamine synthetase activity"/>
    <property type="evidence" value="ECO:0007669"/>
    <property type="project" value="UniProtKB-EC"/>
</dbReference>
<dbReference type="EC" id="6.3.1.2" evidence="3"/>
<keyword evidence="6" id="KW-0547">Nucleotide-binding</keyword>
<dbReference type="AlphaFoldDB" id="A0A8J2KL27"/>
<feature type="domain" description="GS catalytic" evidence="9">
    <location>
        <begin position="1"/>
        <end position="66"/>
    </location>
</feature>
<dbReference type="EMBL" id="CAJVCH010332151">
    <property type="protein sequence ID" value="CAG7787127.1"/>
    <property type="molecule type" value="Genomic_DNA"/>
</dbReference>
<keyword evidence="4" id="KW-0963">Cytoplasm</keyword>
<evidence type="ECO:0000256" key="2">
    <source>
        <dbReference type="ARBA" id="ARBA00009897"/>
    </source>
</evidence>
<dbReference type="GO" id="GO:0005524">
    <property type="term" value="F:ATP binding"/>
    <property type="evidence" value="ECO:0007669"/>
    <property type="project" value="UniProtKB-KW"/>
</dbReference>
<evidence type="ECO:0000256" key="3">
    <source>
        <dbReference type="ARBA" id="ARBA00012937"/>
    </source>
</evidence>
<evidence type="ECO:0000259" key="9">
    <source>
        <dbReference type="PROSITE" id="PS51987"/>
    </source>
</evidence>
<evidence type="ECO:0000256" key="4">
    <source>
        <dbReference type="ARBA" id="ARBA00022490"/>
    </source>
</evidence>
<comment type="caution">
    <text evidence="10">The sequence shown here is derived from an EMBL/GenBank/DDBJ whole genome shotgun (WGS) entry which is preliminary data.</text>
</comment>
<keyword evidence="7" id="KW-0067">ATP-binding</keyword>
<evidence type="ECO:0000313" key="11">
    <source>
        <dbReference type="Proteomes" id="UP000708208"/>
    </source>
</evidence>
<dbReference type="GO" id="GO:0005737">
    <property type="term" value="C:cytoplasm"/>
    <property type="evidence" value="ECO:0007669"/>
    <property type="project" value="UniProtKB-SubCell"/>
</dbReference>
<evidence type="ECO:0000313" key="10">
    <source>
        <dbReference type="EMBL" id="CAG7787127.1"/>
    </source>
</evidence>
<accession>A0A8J2KL27</accession>
<organism evidence="10 11">
    <name type="scientific">Allacma fusca</name>
    <dbReference type="NCBI Taxonomy" id="39272"/>
    <lineage>
        <taxon>Eukaryota</taxon>
        <taxon>Metazoa</taxon>
        <taxon>Ecdysozoa</taxon>
        <taxon>Arthropoda</taxon>
        <taxon>Hexapoda</taxon>
        <taxon>Collembola</taxon>
        <taxon>Symphypleona</taxon>
        <taxon>Sminthuridae</taxon>
        <taxon>Allacma</taxon>
    </lineage>
</organism>
<dbReference type="InterPro" id="IPR008146">
    <property type="entry name" value="Gln_synth_cat_dom"/>
</dbReference>
<gene>
    <name evidence="10" type="ORF">AFUS01_LOCUS25645</name>
</gene>
<comment type="subcellular location">
    <subcellularLocation>
        <location evidence="1">Cytoplasm</location>
    </subcellularLocation>
</comment>
<reference evidence="10" key="1">
    <citation type="submission" date="2021-06" db="EMBL/GenBank/DDBJ databases">
        <authorList>
            <person name="Hodson N. C."/>
            <person name="Mongue J. A."/>
            <person name="Jaron S. K."/>
        </authorList>
    </citation>
    <scope>NUCLEOTIDE SEQUENCE</scope>
</reference>
<proteinExistence type="inferred from homology"/>
<evidence type="ECO:0000256" key="5">
    <source>
        <dbReference type="ARBA" id="ARBA00022598"/>
    </source>
</evidence>
<dbReference type="PANTHER" id="PTHR20852:SF57">
    <property type="entry name" value="GLUTAMINE SYNTHETASE 2 CYTOPLASMIC"/>
    <property type="match status" value="1"/>
</dbReference>
<dbReference type="OrthoDB" id="1936100at2759"/>
<dbReference type="InterPro" id="IPR050292">
    <property type="entry name" value="Glutamine_Synthetase"/>
</dbReference>
<dbReference type="Proteomes" id="UP000708208">
    <property type="component" value="Unassembled WGS sequence"/>
</dbReference>
<protein>
    <recommendedName>
        <fullName evidence="3">glutamine synthetase</fullName>
        <ecNumber evidence="3">6.3.1.2</ecNumber>
    </recommendedName>
</protein>
<dbReference type="PROSITE" id="PS51987">
    <property type="entry name" value="GS_CATALYTIC"/>
    <property type="match status" value="1"/>
</dbReference>
<dbReference type="FunFam" id="3.30.590.10:FF:000011">
    <property type="entry name" value="Glutamine synthetase"/>
    <property type="match status" value="1"/>
</dbReference>